<dbReference type="CDD" id="cd02696">
    <property type="entry name" value="MurNAc-LAA"/>
    <property type="match status" value="1"/>
</dbReference>
<evidence type="ECO:0000256" key="2">
    <source>
        <dbReference type="SAM" id="MobiDB-lite"/>
    </source>
</evidence>
<dbReference type="RefSeq" id="WP_205496662.1">
    <property type="nucleotide sequence ID" value="NZ_JAFHAP010000013.1"/>
</dbReference>
<dbReference type="Proteomes" id="UP001177120">
    <property type="component" value="Unassembled WGS sequence"/>
</dbReference>
<dbReference type="InterPro" id="IPR050695">
    <property type="entry name" value="N-acetylmuramoyl_amidase_3"/>
</dbReference>
<reference evidence="4" key="1">
    <citation type="journal article" date="2024" name="Int. J. Syst. Evol. Microbiol.">
        <title>Polycladomyces zharkentensis sp. nov., a novel thermophilic cellulose- and starch-degrading member of the Bacillota from a geothermal aquifer in Kazakhstan.</title>
        <authorList>
            <person name="Mashzhan A."/>
            <person name="Kistaubayeva A."/>
            <person name="Javier-Lopez R."/>
            <person name="Bissenova U."/>
            <person name="Bissenbay A."/>
            <person name="Birkeland N.K."/>
        </authorList>
    </citation>
    <scope>NUCLEOTIDE SEQUENCE</scope>
    <source>
        <strain evidence="4">ZKZ2T</strain>
    </source>
</reference>
<dbReference type="Gene3D" id="3.40.630.40">
    <property type="entry name" value="Zn-dependent exopeptidases"/>
    <property type="match status" value="1"/>
</dbReference>
<organism evidence="4 5">
    <name type="scientific">Polycladomyces zharkentensis</name>
    <dbReference type="NCBI Taxonomy" id="2807616"/>
    <lineage>
        <taxon>Bacteria</taxon>
        <taxon>Bacillati</taxon>
        <taxon>Bacillota</taxon>
        <taxon>Bacilli</taxon>
        <taxon>Bacillales</taxon>
        <taxon>Thermoactinomycetaceae</taxon>
        <taxon>Polycladomyces</taxon>
    </lineage>
</organism>
<evidence type="ECO:0000259" key="3">
    <source>
        <dbReference type="SMART" id="SM00646"/>
    </source>
</evidence>
<comment type="caution">
    <text evidence="4">The sequence shown here is derived from an EMBL/GenBank/DDBJ whole genome shotgun (WGS) entry which is preliminary data.</text>
</comment>
<accession>A0ABS2WM43</accession>
<protein>
    <submittedName>
        <fullName evidence="4">N-acetylmuramoyl-L-alanine amidase</fullName>
    </submittedName>
</protein>
<gene>
    <name evidence="4" type="ORF">JQC72_13950</name>
</gene>
<dbReference type="SUPFAM" id="SSF53187">
    <property type="entry name" value="Zn-dependent exopeptidases"/>
    <property type="match status" value="1"/>
</dbReference>
<evidence type="ECO:0000313" key="5">
    <source>
        <dbReference type="Proteomes" id="UP001177120"/>
    </source>
</evidence>
<dbReference type="EMBL" id="JAFHAP010000013">
    <property type="protein sequence ID" value="MBN2910603.1"/>
    <property type="molecule type" value="Genomic_DNA"/>
</dbReference>
<sequence length="211" mass="23081">MKLIAVDPGHGGVDSGAVGNGLYEKNLTLKIGQMLNVKLEPYQCAVTMTRASDVYKSLDERTNWANSQGADYFLSLHHNTYSDPNARGFESYIWNGPVSQFTYDAQAIIHAEVVKYLKGYGVPDRGKKRADFHVLRETNMSAVLLENLFVSSAKDAALLKSDSFLDGLADAITYGLVRCLGLQSDTASLSQEKTFPDAPVTDTSGEEEETT</sequence>
<keyword evidence="5" id="KW-1185">Reference proteome</keyword>
<dbReference type="InterPro" id="IPR002508">
    <property type="entry name" value="MurNAc-LAA_cat"/>
</dbReference>
<evidence type="ECO:0000313" key="4">
    <source>
        <dbReference type="EMBL" id="MBN2910603.1"/>
    </source>
</evidence>
<feature type="domain" description="MurNAc-LAA" evidence="3">
    <location>
        <begin position="62"/>
        <end position="177"/>
    </location>
</feature>
<feature type="region of interest" description="Disordered" evidence="2">
    <location>
        <begin position="191"/>
        <end position="211"/>
    </location>
</feature>
<name>A0ABS2WM43_9BACL</name>
<dbReference type="PANTHER" id="PTHR30404">
    <property type="entry name" value="N-ACETYLMURAMOYL-L-ALANINE AMIDASE"/>
    <property type="match status" value="1"/>
</dbReference>
<proteinExistence type="predicted"/>
<dbReference type="PANTHER" id="PTHR30404:SF0">
    <property type="entry name" value="N-ACETYLMURAMOYL-L-ALANINE AMIDASE AMIC"/>
    <property type="match status" value="1"/>
</dbReference>
<dbReference type="Pfam" id="PF01520">
    <property type="entry name" value="Amidase_3"/>
    <property type="match status" value="1"/>
</dbReference>
<keyword evidence="1" id="KW-0378">Hydrolase</keyword>
<evidence type="ECO:0000256" key="1">
    <source>
        <dbReference type="ARBA" id="ARBA00022801"/>
    </source>
</evidence>
<dbReference type="SMART" id="SM00646">
    <property type="entry name" value="Ami_3"/>
    <property type="match status" value="1"/>
</dbReference>